<dbReference type="EMBL" id="CP055153">
    <property type="protein sequence ID" value="QMU30913.1"/>
    <property type="molecule type" value="Genomic_DNA"/>
</dbReference>
<name>A0A7L7LDQ6_9BACT</name>
<dbReference type="AlphaFoldDB" id="A0A7L7LDQ6"/>
<keyword evidence="1" id="KW-0472">Membrane</keyword>
<protein>
    <recommendedName>
        <fullName evidence="4">DUF304 domain-containing protein</fullName>
    </recommendedName>
</protein>
<keyword evidence="1" id="KW-0812">Transmembrane</keyword>
<reference evidence="2 3" key="2">
    <citation type="submission" date="2020-08" db="EMBL/GenBank/DDBJ databases">
        <title>Adhaeribacter dokdonensis sp. nov., isolated from the rhizosphere of Elymus tsukushiensis, a plant native to the Dokdo Islands, Republic of Korea.</title>
        <authorList>
            <person name="Ghim S.Y."/>
        </authorList>
    </citation>
    <scope>NUCLEOTIDE SEQUENCE [LARGE SCALE GENOMIC DNA]</scope>
    <source>
        <strain evidence="2 3">KUDC8001</strain>
    </source>
</reference>
<evidence type="ECO:0000313" key="2">
    <source>
        <dbReference type="EMBL" id="QMU30913.1"/>
    </source>
</evidence>
<organism evidence="2 3">
    <name type="scientific">Adhaeribacter radiodurans</name>
    <dbReference type="NCBI Taxonomy" id="2745197"/>
    <lineage>
        <taxon>Bacteria</taxon>
        <taxon>Pseudomonadati</taxon>
        <taxon>Bacteroidota</taxon>
        <taxon>Cytophagia</taxon>
        <taxon>Cytophagales</taxon>
        <taxon>Hymenobacteraceae</taxon>
        <taxon>Adhaeribacter</taxon>
    </lineage>
</organism>
<dbReference type="KEGG" id="add:HUW48_24080"/>
<proteinExistence type="predicted"/>
<accession>A0A7L7LDQ6</accession>
<keyword evidence="3" id="KW-1185">Reference proteome</keyword>
<gene>
    <name evidence="2" type="ORF">HUW48_24080</name>
</gene>
<evidence type="ECO:0000256" key="1">
    <source>
        <dbReference type="SAM" id="Phobius"/>
    </source>
</evidence>
<keyword evidence="1" id="KW-1133">Transmembrane helix</keyword>
<evidence type="ECO:0000313" key="3">
    <source>
        <dbReference type="Proteomes" id="UP000514509"/>
    </source>
</evidence>
<feature type="transmembrane region" description="Helical" evidence="1">
    <location>
        <begin position="62"/>
        <end position="84"/>
    </location>
</feature>
<reference evidence="2 3" key="1">
    <citation type="submission" date="2020-06" db="EMBL/GenBank/DDBJ databases">
        <authorList>
            <person name="Hwang Y.J."/>
        </authorList>
    </citation>
    <scope>NUCLEOTIDE SEQUENCE [LARGE SCALE GENOMIC DNA]</scope>
    <source>
        <strain evidence="2 3">KUDC8001</strain>
    </source>
</reference>
<evidence type="ECO:0008006" key="4">
    <source>
        <dbReference type="Google" id="ProtNLM"/>
    </source>
</evidence>
<sequence>MGITQFLVSNAALALRIPPIAKLRHVSSKWMKAKSDKTIPYIIIGYGLVFIIPALLSPSLGLTSPAGIIWCSLGIILFVLPGLWKIETYELVNTNLFKSNFWGLYKRTVDLTDLMHYKVKLVNMDFASNPLNVVRFFSKDIKYLKYRKLTLKFEHGSKITIDERTIDKADYNKLLNKIRGIKSTRKK</sequence>
<dbReference type="RefSeq" id="WP_182413355.1">
    <property type="nucleotide sequence ID" value="NZ_CP055153.1"/>
</dbReference>
<dbReference type="Proteomes" id="UP000514509">
    <property type="component" value="Chromosome"/>
</dbReference>
<feature type="transmembrane region" description="Helical" evidence="1">
    <location>
        <begin position="38"/>
        <end position="56"/>
    </location>
</feature>